<dbReference type="Proteomes" id="UP000014227">
    <property type="component" value="Chromosome I"/>
</dbReference>
<evidence type="ECO:0000313" key="4">
    <source>
        <dbReference type="EMBL" id="CCW35534.1"/>
    </source>
</evidence>
<dbReference type="PANTHER" id="PTHR10366">
    <property type="entry name" value="NAD DEPENDENT EPIMERASE/DEHYDRATASE"/>
    <property type="match status" value="1"/>
</dbReference>
<dbReference type="GO" id="GO:0016616">
    <property type="term" value="F:oxidoreductase activity, acting on the CH-OH group of donors, NAD or NADP as acceptor"/>
    <property type="evidence" value="ECO:0007669"/>
    <property type="project" value="TreeGrafter"/>
</dbReference>
<gene>
    <name evidence="4" type="ORF">CCALI_01721</name>
</gene>
<dbReference type="EMBL" id="HF951689">
    <property type="protein sequence ID" value="CCW35534.1"/>
    <property type="molecule type" value="Genomic_DNA"/>
</dbReference>
<accession>S0EYM8</accession>
<dbReference type="SUPFAM" id="SSF51735">
    <property type="entry name" value="NAD(P)-binding Rossmann-fold domains"/>
    <property type="match status" value="1"/>
</dbReference>
<proteinExistence type="inferred from homology"/>
<dbReference type="HOGENOM" id="CLU_053163_0_0_0"/>
<dbReference type="AlphaFoldDB" id="S0EYM8"/>
<comment type="similarity">
    <text evidence="2">Belongs to the NAD(P)-dependent epimerase/dehydratase family. Dihydroflavonol-4-reductase subfamily.</text>
</comment>
<dbReference type="PANTHER" id="PTHR10366:SF564">
    <property type="entry name" value="STEROL-4-ALPHA-CARBOXYLATE 3-DEHYDROGENASE, DECARBOXYLATING"/>
    <property type="match status" value="1"/>
</dbReference>
<keyword evidence="1" id="KW-0560">Oxidoreductase</keyword>
<keyword evidence="5" id="KW-1185">Reference proteome</keyword>
<reference evidence="5" key="1">
    <citation type="submission" date="2013-03" db="EMBL/GenBank/DDBJ databases">
        <title>Genome sequence of Chthonomonas calidirosea, the first sequenced genome from the Armatimonadetes phylum (formally candidate division OP10).</title>
        <authorList>
            <person name="Lee K.C.Y."/>
            <person name="Morgan X.C."/>
            <person name="Dunfield P.F."/>
            <person name="Tamas I."/>
            <person name="Houghton K.M."/>
            <person name="Vyssotski M."/>
            <person name="Ryan J.L.J."/>
            <person name="Lagutin K."/>
            <person name="McDonald I.R."/>
            <person name="Stott M.B."/>
        </authorList>
    </citation>
    <scope>NUCLEOTIDE SEQUENCE [LARGE SCALE GENOMIC DNA]</scope>
    <source>
        <strain evidence="5">DSM 23976 / ICMP 18418 / T49</strain>
    </source>
</reference>
<feature type="domain" description="NAD-dependent epimerase/dehydratase" evidence="3">
    <location>
        <begin position="3"/>
        <end position="168"/>
    </location>
</feature>
<evidence type="ECO:0000313" key="5">
    <source>
        <dbReference type="Proteomes" id="UP000014227"/>
    </source>
</evidence>
<dbReference type="PATRIC" id="fig|1303518.3.peg.1775"/>
<dbReference type="InterPro" id="IPR050425">
    <property type="entry name" value="NAD(P)_dehydrat-like"/>
</dbReference>
<evidence type="ECO:0000256" key="2">
    <source>
        <dbReference type="ARBA" id="ARBA00023445"/>
    </source>
</evidence>
<evidence type="ECO:0000256" key="1">
    <source>
        <dbReference type="ARBA" id="ARBA00023002"/>
    </source>
</evidence>
<sequence length="287" mass="32312">MRVLVTGSEGFIGQAQVAALLEAGHEVRTFDQRSARQREWEHIPGDIRDIYALRKAVQGMDAIVHLAAIPNDRHGGEADVLDVNVRGTLNVLIAAHEAEIGRVVFYSSINAIGCVGRFGKAHYLPVDDFHPHHPMTPYQLSKHLGEEACRSYSERYGIVTACLRPTFVTREDHYSGHWFPAEEGRWPSYSIELFAYVDVRDVCQAGLLALTAQGFLHAGFLLTADDTGLPIPTEEAVKRFFPDHPWQQDRTAYLAENPYRSLVDCSQAKCLLGWQPKHSWRNYRSNS</sequence>
<dbReference type="STRING" id="454171.CP488_02371"/>
<protein>
    <submittedName>
        <fullName evidence="4">Nucleoside-diphosphate-sugar epimerases</fullName>
    </submittedName>
</protein>
<evidence type="ECO:0000259" key="3">
    <source>
        <dbReference type="Pfam" id="PF01370"/>
    </source>
</evidence>
<dbReference type="KEGG" id="ccz:CCALI_01721"/>
<organism evidence="4 5">
    <name type="scientific">Chthonomonas calidirosea (strain DSM 23976 / ICMP 18418 / T49)</name>
    <dbReference type="NCBI Taxonomy" id="1303518"/>
    <lineage>
        <taxon>Bacteria</taxon>
        <taxon>Bacillati</taxon>
        <taxon>Armatimonadota</taxon>
        <taxon>Chthonomonadia</taxon>
        <taxon>Chthonomonadales</taxon>
        <taxon>Chthonomonadaceae</taxon>
        <taxon>Chthonomonas</taxon>
    </lineage>
</organism>
<name>S0EYM8_CHTCT</name>
<dbReference type="Pfam" id="PF01370">
    <property type="entry name" value="Epimerase"/>
    <property type="match status" value="1"/>
</dbReference>
<dbReference type="Gene3D" id="3.40.50.720">
    <property type="entry name" value="NAD(P)-binding Rossmann-like Domain"/>
    <property type="match status" value="1"/>
</dbReference>
<dbReference type="eggNOG" id="COG0451">
    <property type="taxonomic scope" value="Bacteria"/>
</dbReference>
<dbReference type="InParanoid" id="S0EYM8"/>
<dbReference type="InterPro" id="IPR001509">
    <property type="entry name" value="Epimerase_deHydtase"/>
</dbReference>
<dbReference type="InterPro" id="IPR036291">
    <property type="entry name" value="NAD(P)-bd_dom_sf"/>
</dbReference>